<evidence type="ECO:0000256" key="1">
    <source>
        <dbReference type="SAM" id="MobiDB-lite"/>
    </source>
</evidence>
<proteinExistence type="predicted"/>
<sequence length="214" mass="23505">MAWARTPAASAYATARSGHALPTSAPSGCRPGSASPEPHEPPYQHRFLSPAPRAQISMRKAQAPVVTAHFPARHNLAQPTTTQDFRCSCVVVLAFARSRGRSPVVSVIILYPECQCHYPVPRVLVSLSCTPSVSVIILYPQCQCHYPVPRVSVSLSCTPSVSVIILYPQCQCHYPVPRVSVSLSCTPSVRVIIQYPQSRGDKLYKLETLRNHNY</sequence>
<comment type="caution">
    <text evidence="2">The sequence shown here is derived from an EMBL/GenBank/DDBJ whole genome shotgun (WGS) entry which is preliminary data.</text>
</comment>
<gene>
    <name evidence="2" type="ORF">RIMI_LOCUS9107810</name>
</gene>
<dbReference type="Proteomes" id="UP001176940">
    <property type="component" value="Unassembled WGS sequence"/>
</dbReference>
<accession>A0ABN9LGV0</accession>
<protein>
    <submittedName>
        <fullName evidence="2">Uncharacterized protein</fullName>
    </submittedName>
</protein>
<keyword evidence="3" id="KW-1185">Reference proteome</keyword>
<dbReference type="EMBL" id="CAUEEQ010018613">
    <property type="protein sequence ID" value="CAJ0941004.1"/>
    <property type="molecule type" value="Genomic_DNA"/>
</dbReference>
<evidence type="ECO:0000313" key="2">
    <source>
        <dbReference type="EMBL" id="CAJ0941004.1"/>
    </source>
</evidence>
<reference evidence="2" key="1">
    <citation type="submission" date="2023-07" db="EMBL/GenBank/DDBJ databases">
        <authorList>
            <person name="Stuckert A."/>
        </authorList>
    </citation>
    <scope>NUCLEOTIDE SEQUENCE</scope>
</reference>
<organism evidence="2 3">
    <name type="scientific">Ranitomeya imitator</name>
    <name type="common">mimic poison frog</name>
    <dbReference type="NCBI Taxonomy" id="111125"/>
    <lineage>
        <taxon>Eukaryota</taxon>
        <taxon>Metazoa</taxon>
        <taxon>Chordata</taxon>
        <taxon>Craniata</taxon>
        <taxon>Vertebrata</taxon>
        <taxon>Euteleostomi</taxon>
        <taxon>Amphibia</taxon>
        <taxon>Batrachia</taxon>
        <taxon>Anura</taxon>
        <taxon>Neobatrachia</taxon>
        <taxon>Hyloidea</taxon>
        <taxon>Dendrobatidae</taxon>
        <taxon>Dendrobatinae</taxon>
        <taxon>Ranitomeya</taxon>
    </lineage>
</organism>
<name>A0ABN9LGV0_9NEOB</name>
<evidence type="ECO:0000313" key="3">
    <source>
        <dbReference type="Proteomes" id="UP001176940"/>
    </source>
</evidence>
<feature type="region of interest" description="Disordered" evidence="1">
    <location>
        <begin position="14"/>
        <end position="46"/>
    </location>
</feature>